<name>A0ABN1VSW2_9ACTN</name>
<dbReference type="RefSeq" id="WP_344439665.1">
    <property type="nucleotide sequence ID" value="NZ_BAAALF010000010.1"/>
</dbReference>
<evidence type="ECO:0000313" key="1">
    <source>
        <dbReference type="EMBL" id="GAA1221963.1"/>
    </source>
</evidence>
<accession>A0ABN1VSW2</accession>
<evidence type="ECO:0000313" key="2">
    <source>
        <dbReference type="Proteomes" id="UP001500037"/>
    </source>
</evidence>
<proteinExistence type="predicted"/>
<dbReference type="Proteomes" id="UP001500037">
    <property type="component" value="Unassembled WGS sequence"/>
</dbReference>
<gene>
    <name evidence="1" type="ORF">GCM10009665_10180</name>
</gene>
<sequence length="67" mass="6288">MTEPTATAPVQPAACCGTSPIEAPTTPEGHHAAPAPCCGTAQEAKDAGACCGTAAKSEAVASGAGCC</sequence>
<evidence type="ECO:0008006" key="3">
    <source>
        <dbReference type="Google" id="ProtNLM"/>
    </source>
</evidence>
<keyword evidence="2" id="KW-1185">Reference proteome</keyword>
<organism evidence="1 2">
    <name type="scientific">Kitasatospora nipponensis</name>
    <dbReference type="NCBI Taxonomy" id="258049"/>
    <lineage>
        <taxon>Bacteria</taxon>
        <taxon>Bacillati</taxon>
        <taxon>Actinomycetota</taxon>
        <taxon>Actinomycetes</taxon>
        <taxon>Kitasatosporales</taxon>
        <taxon>Streptomycetaceae</taxon>
        <taxon>Kitasatospora</taxon>
    </lineage>
</organism>
<comment type="caution">
    <text evidence="1">The sequence shown here is derived from an EMBL/GenBank/DDBJ whole genome shotgun (WGS) entry which is preliminary data.</text>
</comment>
<protein>
    <recommendedName>
        <fullName evidence="3">ACGX-repeat peptide</fullName>
    </recommendedName>
</protein>
<reference evidence="1 2" key="1">
    <citation type="journal article" date="2019" name="Int. J. Syst. Evol. Microbiol.">
        <title>The Global Catalogue of Microorganisms (GCM) 10K type strain sequencing project: providing services to taxonomists for standard genome sequencing and annotation.</title>
        <authorList>
            <consortium name="The Broad Institute Genomics Platform"/>
            <consortium name="The Broad Institute Genome Sequencing Center for Infectious Disease"/>
            <person name="Wu L."/>
            <person name="Ma J."/>
        </authorList>
    </citation>
    <scope>NUCLEOTIDE SEQUENCE [LARGE SCALE GENOMIC DNA]</scope>
    <source>
        <strain evidence="1 2">JCM 13004</strain>
    </source>
</reference>
<dbReference type="EMBL" id="BAAALF010000010">
    <property type="protein sequence ID" value="GAA1221963.1"/>
    <property type="molecule type" value="Genomic_DNA"/>
</dbReference>